<name>A0A918RLZ8_9GAMM</name>
<accession>A0A918RLZ8</accession>
<dbReference type="EMBL" id="BMXA01000002">
    <property type="protein sequence ID" value="GHA03579.1"/>
    <property type="molecule type" value="Genomic_DNA"/>
</dbReference>
<dbReference type="SUPFAM" id="SSF56281">
    <property type="entry name" value="Metallo-hydrolase/oxidoreductase"/>
    <property type="match status" value="1"/>
</dbReference>
<keyword evidence="1" id="KW-0732">Signal</keyword>
<dbReference type="AlphaFoldDB" id="A0A918RLZ8"/>
<dbReference type="PANTHER" id="PTHR42951">
    <property type="entry name" value="METALLO-BETA-LACTAMASE DOMAIN-CONTAINING"/>
    <property type="match status" value="1"/>
</dbReference>
<dbReference type="RefSeq" id="WP_189399031.1">
    <property type="nucleotide sequence ID" value="NZ_BMXA01000002.1"/>
</dbReference>
<dbReference type="SMART" id="SM00849">
    <property type="entry name" value="Lactamase_B"/>
    <property type="match status" value="1"/>
</dbReference>
<protein>
    <submittedName>
        <fullName evidence="3">CAU/MBL1b family subclass B3 metallo-beta-lactamase</fullName>
    </submittedName>
</protein>
<dbReference type="InterPro" id="IPR050855">
    <property type="entry name" value="NDM-1-like"/>
</dbReference>
<feature type="domain" description="Metallo-beta-lactamase" evidence="2">
    <location>
        <begin position="66"/>
        <end position="256"/>
    </location>
</feature>
<feature type="signal peptide" evidence="1">
    <location>
        <begin position="1"/>
        <end position="23"/>
    </location>
</feature>
<reference evidence="3" key="2">
    <citation type="submission" date="2020-09" db="EMBL/GenBank/DDBJ databases">
        <authorList>
            <person name="Sun Q."/>
            <person name="Kim S."/>
        </authorList>
    </citation>
    <scope>NUCLEOTIDE SEQUENCE</scope>
    <source>
        <strain evidence="3">KCTC 12711</strain>
    </source>
</reference>
<keyword evidence="4" id="KW-1185">Reference proteome</keyword>
<evidence type="ECO:0000313" key="3">
    <source>
        <dbReference type="EMBL" id="GHA03579.1"/>
    </source>
</evidence>
<dbReference type="PANTHER" id="PTHR42951:SF17">
    <property type="entry name" value="METALLO-BETA-LACTAMASE DOMAIN-CONTAINING PROTEIN"/>
    <property type="match status" value="1"/>
</dbReference>
<gene>
    <name evidence="3" type="ORF">GCM10008090_10880</name>
</gene>
<dbReference type="NCBIfam" id="NF033105">
    <property type="entry name" value="bla_subclass_B3"/>
    <property type="match status" value="1"/>
</dbReference>
<evidence type="ECO:0000313" key="4">
    <source>
        <dbReference type="Proteomes" id="UP000614811"/>
    </source>
</evidence>
<comment type="caution">
    <text evidence="3">The sequence shown here is derived from an EMBL/GenBank/DDBJ whole genome shotgun (WGS) entry which is preliminary data.</text>
</comment>
<dbReference type="Gene3D" id="3.60.15.10">
    <property type="entry name" value="Ribonuclease Z/Hydroxyacylglutathione hydrolase-like"/>
    <property type="match status" value="1"/>
</dbReference>
<dbReference type="InterPro" id="IPR001279">
    <property type="entry name" value="Metallo-B-lactamas"/>
</dbReference>
<dbReference type="Pfam" id="PF00753">
    <property type="entry name" value="Lactamase_B"/>
    <property type="match status" value="1"/>
</dbReference>
<proteinExistence type="predicted"/>
<evidence type="ECO:0000259" key="2">
    <source>
        <dbReference type="SMART" id="SM00849"/>
    </source>
</evidence>
<organism evidence="3 4">
    <name type="scientific">Arenicella chitinivorans</name>
    <dbReference type="NCBI Taxonomy" id="1329800"/>
    <lineage>
        <taxon>Bacteria</taxon>
        <taxon>Pseudomonadati</taxon>
        <taxon>Pseudomonadota</taxon>
        <taxon>Gammaproteobacteria</taxon>
        <taxon>Arenicellales</taxon>
        <taxon>Arenicellaceae</taxon>
        <taxon>Arenicella</taxon>
    </lineage>
</organism>
<dbReference type="NCBIfam" id="NF012229">
    <property type="entry name" value="bla_class_B_core"/>
    <property type="match status" value="1"/>
</dbReference>
<evidence type="ECO:0000256" key="1">
    <source>
        <dbReference type="SAM" id="SignalP"/>
    </source>
</evidence>
<dbReference type="Proteomes" id="UP000614811">
    <property type="component" value="Unassembled WGS sequence"/>
</dbReference>
<dbReference type="InterPro" id="IPR036866">
    <property type="entry name" value="RibonucZ/Hydroxyglut_hydro"/>
</dbReference>
<reference evidence="3" key="1">
    <citation type="journal article" date="2014" name="Int. J. Syst. Evol. Microbiol.">
        <title>Complete genome sequence of Corynebacterium casei LMG S-19264T (=DSM 44701T), isolated from a smear-ripened cheese.</title>
        <authorList>
            <consortium name="US DOE Joint Genome Institute (JGI-PGF)"/>
            <person name="Walter F."/>
            <person name="Albersmeier A."/>
            <person name="Kalinowski J."/>
            <person name="Ruckert C."/>
        </authorList>
    </citation>
    <scope>NUCLEOTIDE SEQUENCE</scope>
    <source>
        <strain evidence="3">KCTC 12711</strain>
    </source>
</reference>
<feature type="chain" id="PRO_5037047752" evidence="1">
    <location>
        <begin position="24"/>
        <end position="304"/>
    </location>
</feature>
<sequence length="304" mass="32646">MKILTALLFLCTLIIDTPKSALADEAISTPHNQNAWVEACDDWDDWDKPGPPFKVYGNTYYVGTCGISALLITGETGHILIDGGTEAGAAVIAANVQALGFELRDIELLLHSHEHFDHVAGLAELQKISGARLLASAAAAPVLSSGIVAANDPQAGMHDAFPAANVDDIVDLTKPVILGALRLQAHATPGHTHGALSWQWQSCEQSVCVNLVYADSLSPVSRDDYRFNDHLEYLAAYRRGLANLASLDCQLVLAPHPSAAKMRTRLLSKNGLVDNTACQDYASGVLKRLDKRLEKERASLSSDS</sequence>